<feature type="domain" description="C-type lectin" evidence="2">
    <location>
        <begin position="10"/>
        <end position="124"/>
    </location>
</feature>
<dbReference type="InterPro" id="IPR001304">
    <property type="entry name" value="C-type_lectin-like"/>
</dbReference>
<dbReference type="VEuPathDB" id="VectorBase:CQUJHB006888"/>
<accession>B0XC33</accession>
<feature type="domain" description="C-type lectin" evidence="2">
    <location>
        <begin position="120"/>
        <end position="244"/>
    </location>
</feature>
<dbReference type="eggNOG" id="KOG4297">
    <property type="taxonomic scope" value="Eukaryota"/>
</dbReference>
<dbReference type="PROSITE" id="PS50041">
    <property type="entry name" value="C_TYPE_LECTIN_2"/>
    <property type="match status" value="2"/>
</dbReference>
<evidence type="ECO:0000313" key="5">
    <source>
        <dbReference type="Proteomes" id="UP000002320"/>
    </source>
</evidence>
<protein>
    <submittedName>
        <fullName evidence="3">Galactose-specific C-type lectin</fullName>
    </submittedName>
</protein>
<dbReference type="OrthoDB" id="6727623at2759"/>
<dbReference type="SUPFAM" id="SSF56436">
    <property type="entry name" value="C-type lectin-like"/>
    <property type="match status" value="2"/>
</dbReference>
<evidence type="ECO:0000256" key="1">
    <source>
        <dbReference type="SAM" id="SignalP"/>
    </source>
</evidence>
<dbReference type="VEuPathDB" id="VectorBase:CPIJ017075"/>
<dbReference type="InterPro" id="IPR050111">
    <property type="entry name" value="C-type_lectin/snaclec_domain"/>
</dbReference>
<dbReference type="PANTHER" id="PTHR22803">
    <property type="entry name" value="MANNOSE, PHOSPHOLIPASE, LECTIN RECEPTOR RELATED"/>
    <property type="match status" value="1"/>
</dbReference>
<dbReference type="Gene3D" id="3.10.100.10">
    <property type="entry name" value="Mannose-Binding Protein A, subunit A"/>
    <property type="match status" value="2"/>
</dbReference>
<gene>
    <name evidence="4" type="primary">6050638</name>
    <name evidence="3" type="ORF">CpipJ_CPIJ017075</name>
</gene>
<feature type="signal peptide" evidence="1">
    <location>
        <begin position="1"/>
        <end position="17"/>
    </location>
</feature>
<feature type="chain" id="PRO_5011409437" evidence="1">
    <location>
        <begin position="18"/>
        <end position="261"/>
    </location>
</feature>
<keyword evidence="1" id="KW-0732">Signal</keyword>
<evidence type="ECO:0000313" key="3">
    <source>
        <dbReference type="EMBL" id="EDS44639.1"/>
    </source>
</evidence>
<sequence>MVLLLLLFANWFKAVEYCNYLGARLAIVASYENQTELAEMVQQTDKYNSISTEFWIGASDLADEGHFIWHATGTRVQYSNWKVLQPDNGGNVEHCVEVRYIPSERWDWQWNDLDCKKMRYFVCEYTDVANWFKAAEYCHHLGAELVTVTNAQKYNELKEAVKGSEIYNSAHTEFWIAANDLAEEGHFYWHGSGSRAQFTNWMKQQPDGSSVDENCVEVRNIPAYQWHWAWNDLDCRKMRYFVCEFTKSVNQISTVRKMYCQ</sequence>
<proteinExistence type="predicted"/>
<evidence type="ECO:0000313" key="4">
    <source>
        <dbReference type="EnsemblMetazoa" id="CPIJ017075-PA"/>
    </source>
</evidence>
<dbReference type="Pfam" id="PF00059">
    <property type="entry name" value="Lectin_C"/>
    <property type="match status" value="2"/>
</dbReference>
<evidence type="ECO:0000259" key="2">
    <source>
        <dbReference type="PROSITE" id="PS50041"/>
    </source>
</evidence>
<dbReference type="AlphaFoldDB" id="B0XC33"/>
<keyword evidence="5" id="KW-1185">Reference proteome</keyword>
<dbReference type="CDD" id="cd00037">
    <property type="entry name" value="CLECT"/>
    <property type="match status" value="2"/>
</dbReference>
<dbReference type="GO" id="GO:0030246">
    <property type="term" value="F:carbohydrate binding"/>
    <property type="evidence" value="ECO:0007669"/>
    <property type="project" value="UniProtKB-KW"/>
</dbReference>
<dbReference type="InterPro" id="IPR016187">
    <property type="entry name" value="CTDL_fold"/>
</dbReference>
<dbReference type="EMBL" id="DS232673">
    <property type="protein sequence ID" value="EDS44639.1"/>
    <property type="molecule type" value="Genomic_DNA"/>
</dbReference>
<dbReference type="Proteomes" id="UP000002320">
    <property type="component" value="Unassembled WGS sequence"/>
</dbReference>
<dbReference type="KEGG" id="cqu:CpipJ_CPIJ017075"/>
<reference evidence="4" key="2">
    <citation type="submission" date="2021-02" db="UniProtKB">
        <authorList>
            <consortium name="EnsemblMetazoa"/>
        </authorList>
    </citation>
    <scope>IDENTIFICATION</scope>
    <source>
        <strain evidence="4">JHB</strain>
    </source>
</reference>
<dbReference type="EnsemblMetazoa" id="CPIJ017075-RA">
    <property type="protein sequence ID" value="CPIJ017075-PA"/>
    <property type="gene ID" value="CPIJ017075"/>
</dbReference>
<dbReference type="OMA" id="PHCDSEW"/>
<dbReference type="InterPro" id="IPR016186">
    <property type="entry name" value="C-type_lectin-like/link_sf"/>
</dbReference>
<name>B0XC33_CULQU</name>
<dbReference type="VEuPathDB" id="VectorBase:CQUJHB016445"/>
<organism>
    <name type="scientific">Culex quinquefasciatus</name>
    <name type="common">Southern house mosquito</name>
    <name type="synonym">Culex pungens</name>
    <dbReference type="NCBI Taxonomy" id="7176"/>
    <lineage>
        <taxon>Eukaryota</taxon>
        <taxon>Metazoa</taxon>
        <taxon>Ecdysozoa</taxon>
        <taxon>Arthropoda</taxon>
        <taxon>Hexapoda</taxon>
        <taxon>Insecta</taxon>
        <taxon>Pterygota</taxon>
        <taxon>Neoptera</taxon>
        <taxon>Endopterygota</taxon>
        <taxon>Diptera</taxon>
        <taxon>Nematocera</taxon>
        <taxon>Culicoidea</taxon>
        <taxon>Culicidae</taxon>
        <taxon>Culicinae</taxon>
        <taxon>Culicini</taxon>
        <taxon>Culex</taxon>
        <taxon>Culex</taxon>
    </lineage>
</organism>
<dbReference type="STRING" id="7176.B0XC33"/>
<dbReference type="InParanoid" id="B0XC33"/>
<keyword evidence="3" id="KW-0430">Lectin</keyword>
<dbReference type="HOGENOM" id="CLU_1058661_0_0_1"/>
<reference evidence="3" key="1">
    <citation type="submission" date="2007-03" db="EMBL/GenBank/DDBJ databases">
        <title>Annotation of Culex pipiens quinquefasciatus.</title>
        <authorList>
            <consortium name="The Broad Institute Genome Sequencing Platform"/>
            <person name="Atkinson P.W."/>
            <person name="Hemingway J."/>
            <person name="Christensen B.M."/>
            <person name="Higgs S."/>
            <person name="Kodira C."/>
            <person name="Hannick L."/>
            <person name="Megy K."/>
            <person name="O'Leary S."/>
            <person name="Pearson M."/>
            <person name="Haas B.J."/>
            <person name="Mauceli E."/>
            <person name="Wortman J.R."/>
            <person name="Lee N.H."/>
            <person name="Guigo R."/>
            <person name="Stanke M."/>
            <person name="Alvarado L."/>
            <person name="Amedeo P."/>
            <person name="Antoine C.H."/>
            <person name="Arensburger P."/>
            <person name="Bidwell S.L."/>
            <person name="Crawford M."/>
            <person name="Camaro F."/>
            <person name="Devon K."/>
            <person name="Engels R."/>
            <person name="Hammond M."/>
            <person name="Howarth C."/>
            <person name="Koehrsen M."/>
            <person name="Lawson D."/>
            <person name="Montgomery P."/>
            <person name="Nene V."/>
            <person name="Nusbaum C."/>
            <person name="Puiu D."/>
            <person name="Romero-Severson J."/>
            <person name="Severson D.W."/>
            <person name="Shumway M."/>
            <person name="Sisk P."/>
            <person name="Stolte C."/>
            <person name="Zeng Q."/>
            <person name="Eisenstadt E."/>
            <person name="Fraser-Liggett C."/>
            <person name="Strausberg R."/>
            <person name="Galagan J."/>
            <person name="Birren B."/>
            <person name="Collins F.H."/>
        </authorList>
    </citation>
    <scope>NUCLEOTIDE SEQUENCE [LARGE SCALE GENOMIC DNA]</scope>
    <source>
        <strain evidence="3">JHB</strain>
    </source>
</reference>
<dbReference type="SMART" id="SM00034">
    <property type="entry name" value="CLECT"/>
    <property type="match status" value="2"/>
</dbReference>